<evidence type="ECO:0000256" key="2">
    <source>
        <dbReference type="SAM" id="Phobius"/>
    </source>
</evidence>
<evidence type="ECO:0000256" key="1">
    <source>
        <dbReference type="SAM" id="MobiDB-lite"/>
    </source>
</evidence>
<feature type="compositionally biased region" description="Basic and acidic residues" evidence="1">
    <location>
        <begin position="395"/>
        <end position="423"/>
    </location>
</feature>
<evidence type="ECO:0000313" key="5">
    <source>
        <dbReference type="Proteomes" id="UP001343724"/>
    </source>
</evidence>
<evidence type="ECO:0000259" key="3">
    <source>
        <dbReference type="Pfam" id="PF04389"/>
    </source>
</evidence>
<keyword evidence="5" id="KW-1185">Reference proteome</keyword>
<dbReference type="Gene3D" id="3.40.630.10">
    <property type="entry name" value="Zn peptidases"/>
    <property type="match status" value="2"/>
</dbReference>
<feature type="compositionally biased region" description="Basic and acidic residues" evidence="1">
    <location>
        <begin position="368"/>
        <end position="385"/>
    </location>
</feature>
<protein>
    <submittedName>
        <fullName evidence="4">M28 family peptidase</fullName>
    </submittedName>
</protein>
<feature type="compositionally biased region" description="Acidic residues" evidence="1">
    <location>
        <begin position="814"/>
        <end position="824"/>
    </location>
</feature>
<comment type="caution">
    <text evidence="4">The sequence shown here is derived from an EMBL/GenBank/DDBJ whole genome shotgun (WGS) entry which is preliminary data.</text>
</comment>
<feature type="transmembrane region" description="Helical" evidence="2">
    <location>
        <begin position="190"/>
        <end position="212"/>
    </location>
</feature>
<dbReference type="InterPro" id="IPR007484">
    <property type="entry name" value="Peptidase_M28"/>
</dbReference>
<feature type="domain" description="Peptidase M28" evidence="3">
    <location>
        <begin position="886"/>
        <end position="1035"/>
    </location>
</feature>
<reference evidence="4 5" key="1">
    <citation type="submission" date="2024-01" db="EMBL/GenBank/DDBJ databases">
        <title>novel species in genus Adlercreutzia.</title>
        <authorList>
            <person name="Liu X."/>
        </authorList>
    </citation>
    <scope>NUCLEOTIDE SEQUENCE [LARGE SCALE GENOMIC DNA]</scope>
    <source>
        <strain evidence="4 5">R22</strain>
    </source>
</reference>
<organism evidence="4 5">
    <name type="scientific">Adlercreutzia shanghongiae</name>
    <dbReference type="NCBI Taxonomy" id="3111773"/>
    <lineage>
        <taxon>Bacteria</taxon>
        <taxon>Bacillati</taxon>
        <taxon>Actinomycetota</taxon>
        <taxon>Coriobacteriia</taxon>
        <taxon>Eggerthellales</taxon>
        <taxon>Eggerthellaceae</taxon>
        <taxon>Adlercreutzia</taxon>
    </lineage>
</organism>
<keyword evidence="2" id="KW-0472">Membrane</keyword>
<feature type="region of interest" description="Disordered" evidence="1">
    <location>
        <begin position="811"/>
        <end position="842"/>
    </location>
</feature>
<dbReference type="EMBL" id="JAYMFH010000001">
    <property type="protein sequence ID" value="MEC4293778.1"/>
    <property type="molecule type" value="Genomic_DNA"/>
</dbReference>
<name>A0ABU6IVB4_9ACTN</name>
<dbReference type="RefSeq" id="WP_326454119.1">
    <property type="nucleotide sequence ID" value="NZ_JAYMFH010000001.1"/>
</dbReference>
<feature type="transmembrane region" description="Helical" evidence="2">
    <location>
        <begin position="65"/>
        <end position="96"/>
    </location>
</feature>
<gene>
    <name evidence="4" type="ORF">VJ920_00445</name>
</gene>
<dbReference type="Pfam" id="PF04389">
    <property type="entry name" value="Peptidase_M28"/>
    <property type="match status" value="1"/>
</dbReference>
<sequence length="1040" mass="108963">MAEVNEHVAYLSQEIGPRPAGTEEEQRAALYISEQLSATAGLTASMEDFQCNPDSSLPRALCSGVAVLVILLATIVSVLAIPATVIAVLCAALVAAEVFDKPVLSRLLNRGVSQNVVAKYIPAKSPSRASRRRKVIVVANYDSGKVSRGLKAPVLAALPVIYWAELVALVLMPVLMIIRTVASPEGTGLIAFNGLLAVGMVLAVLPAVSFGLEKLANYNEGANCNAAGVAVLLEVAARVAASRDLPDEPAPTIHGEQAAQSAGLVPEGAEISYNVGNTADDLGTSMESAAERLAAAKAAVAALSGKPVSQAPATDEVLVSESEGEAPVVVAASAAVSSADDAAEVMPVSAPMSVAPVAVSGEPNVPDWFKKGQEQAKKPRSEKPAQRSRYATALEKVEEEINAREESERSTADELSERMRGMRDSVRAASAAAGATPTGVIADLTPVAAEEDEKVIEVPAVVEVPEVAPEVVPAASSSLPTIDAAEAPAIEVPSPADDISAPRGLDAVPEVAPVSLPTEDPDVLVRDGQRPLTGATVAAAPINLADLQAVPSPAAPAEGPARRLVVPSVGEVVAAPVPASAPADVATAPAHRRRRAISLPDIGISQELPRISMEDRQQAAPLSEQRPAHDGRVRDLSAVIPAVAESAETAPAATSSREASLFDALPSLGGGASPSDPGLSGSINLAGTFSAMGATGAAAPIGEELIENATEEDLYIEDVDDSAYAEQVTETGAMAGPGYVEMPKSRFGGLFGKLRRKNRDDQSTPQEWLEVEEGFDAREAGAARGGWESFRNDDEFDDSEDYAPADATTTFAPEFDDDFADEEFPAPRSLNRRGRPFEGGAFSRDMLDDEVEEEIPAEDEAPREAASVFAEGLPSDFVFEADPAIEQIEQLRSERIDMEVWFVALGSELAGNGGTKAFMEAHEADMKGSIVIELEGLGDGELTLINKEGTYLSKKASSRMKRLARKAGQAVGLKVPEGTMEWRDSASAYVLKHGQQAMHLAGMANGKPAFFAEEDDVIENIDNDMLALNTDFVMELLKNI</sequence>
<accession>A0ABU6IVB4</accession>
<feature type="region of interest" description="Disordered" evidence="1">
    <location>
        <begin position="361"/>
        <end position="423"/>
    </location>
</feature>
<feature type="region of interest" description="Disordered" evidence="1">
    <location>
        <begin position="608"/>
        <end position="631"/>
    </location>
</feature>
<dbReference type="Proteomes" id="UP001343724">
    <property type="component" value="Unassembled WGS sequence"/>
</dbReference>
<keyword evidence="2" id="KW-1133">Transmembrane helix</keyword>
<keyword evidence="2" id="KW-0812">Transmembrane</keyword>
<dbReference type="SUPFAM" id="SSF53187">
    <property type="entry name" value="Zn-dependent exopeptidases"/>
    <property type="match status" value="2"/>
</dbReference>
<proteinExistence type="predicted"/>
<evidence type="ECO:0000313" key="4">
    <source>
        <dbReference type="EMBL" id="MEC4293778.1"/>
    </source>
</evidence>
<feature type="transmembrane region" description="Helical" evidence="2">
    <location>
        <begin position="160"/>
        <end position="178"/>
    </location>
</feature>